<comment type="caution">
    <text evidence="1">The sequence shown here is derived from an EMBL/GenBank/DDBJ whole genome shotgun (WGS) entry which is preliminary data.</text>
</comment>
<evidence type="ECO:0000313" key="1">
    <source>
        <dbReference type="EMBL" id="KAH7919870.1"/>
    </source>
</evidence>
<organism evidence="1 2">
    <name type="scientific">Leucogyrophana mollusca</name>
    <dbReference type="NCBI Taxonomy" id="85980"/>
    <lineage>
        <taxon>Eukaryota</taxon>
        <taxon>Fungi</taxon>
        <taxon>Dikarya</taxon>
        <taxon>Basidiomycota</taxon>
        <taxon>Agaricomycotina</taxon>
        <taxon>Agaricomycetes</taxon>
        <taxon>Agaricomycetidae</taxon>
        <taxon>Boletales</taxon>
        <taxon>Boletales incertae sedis</taxon>
        <taxon>Leucogyrophana</taxon>
    </lineage>
</organism>
<proteinExistence type="predicted"/>
<accession>A0ACB8B2G7</accession>
<evidence type="ECO:0000313" key="2">
    <source>
        <dbReference type="Proteomes" id="UP000790709"/>
    </source>
</evidence>
<protein>
    <submittedName>
        <fullName evidence="1">Uncharacterized protein</fullName>
    </submittedName>
</protein>
<keyword evidence="2" id="KW-1185">Reference proteome</keyword>
<name>A0ACB8B2G7_9AGAM</name>
<dbReference type="Proteomes" id="UP000790709">
    <property type="component" value="Unassembled WGS sequence"/>
</dbReference>
<sequence length="211" mass="22404">MRGRTLAPYPRIPEIRRGLLTLAHLGGAEFAGTHAAYLMRLMPSRDGFAYTLSGVLCLLWKVASISVALLISLPLRAIPRVMVLVSTGAHGVPSTAVMLSLHRWSCSPSTGGHAPHPQVIALPTGDHNTPATGGHDPITPGKGIPMGVSGMGPHLRYATSARRRRNFLACVCTYDSAGSGPFGALDIHTDSRILQTSIFNTHSRRVSGISL</sequence>
<dbReference type="EMBL" id="MU266623">
    <property type="protein sequence ID" value="KAH7919870.1"/>
    <property type="molecule type" value="Genomic_DNA"/>
</dbReference>
<reference evidence="1" key="1">
    <citation type="journal article" date="2021" name="New Phytol.">
        <title>Evolutionary innovations through gain and loss of genes in the ectomycorrhizal Boletales.</title>
        <authorList>
            <person name="Wu G."/>
            <person name="Miyauchi S."/>
            <person name="Morin E."/>
            <person name="Kuo A."/>
            <person name="Drula E."/>
            <person name="Varga T."/>
            <person name="Kohler A."/>
            <person name="Feng B."/>
            <person name="Cao Y."/>
            <person name="Lipzen A."/>
            <person name="Daum C."/>
            <person name="Hundley H."/>
            <person name="Pangilinan J."/>
            <person name="Johnson J."/>
            <person name="Barry K."/>
            <person name="LaButti K."/>
            <person name="Ng V."/>
            <person name="Ahrendt S."/>
            <person name="Min B."/>
            <person name="Choi I.G."/>
            <person name="Park H."/>
            <person name="Plett J.M."/>
            <person name="Magnuson J."/>
            <person name="Spatafora J.W."/>
            <person name="Nagy L.G."/>
            <person name="Henrissat B."/>
            <person name="Grigoriev I.V."/>
            <person name="Yang Z.L."/>
            <person name="Xu J."/>
            <person name="Martin F.M."/>
        </authorList>
    </citation>
    <scope>NUCLEOTIDE SEQUENCE</scope>
    <source>
        <strain evidence="1">KUC20120723A-06</strain>
    </source>
</reference>
<gene>
    <name evidence="1" type="ORF">BV22DRAFT_841177</name>
</gene>